<name>A0ABD2PRS0_9PLAT</name>
<dbReference type="Proteomes" id="UP001626550">
    <property type="component" value="Unassembled WGS sequence"/>
</dbReference>
<evidence type="ECO:0000313" key="1">
    <source>
        <dbReference type="EMBL" id="KAL3309880.1"/>
    </source>
</evidence>
<reference evidence="1 2" key="1">
    <citation type="submission" date="2024-11" db="EMBL/GenBank/DDBJ databases">
        <title>Adaptive evolution of stress response genes in parasites aligns with host niche diversity.</title>
        <authorList>
            <person name="Hahn C."/>
            <person name="Resl P."/>
        </authorList>
    </citation>
    <scope>NUCLEOTIDE SEQUENCE [LARGE SCALE GENOMIC DNA]</scope>
    <source>
        <strain evidence="1">EGGRZ-B1_66</strain>
        <tissue evidence="1">Body</tissue>
    </source>
</reference>
<sequence>MHPEQTASWFEDQIQNDPSEYEPAVNYYIDPIQLQQQADPDSSLDTNTISAAQMKKVMNKWVRQYEQWFFDNFGVELKGISEIDCSPKPASEPVEVTNELSVESIAQMSQAIMSNTLNNEDSSSISKPSIRYDGPQISINSLPVQELSQLPLFHQLSSLQTISFPASLPFTTAPIALADPIKAEEARISAVLAAALLSNTSKIGPNGSAGNPMPWGPVLRYGTYGKLGKNNFGIQFFTREKDIISEAINGSHSAATSVQSYDPRDDWLAPPPPTLILLKKQSLICTLQVCELQ</sequence>
<dbReference type="AlphaFoldDB" id="A0ABD2PRS0"/>
<proteinExistence type="predicted"/>
<protein>
    <submittedName>
        <fullName evidence="1">Uncharacterized protein</fullName>
    </submittedName>
</protein>
<evidence type="ECO:0000313" key="2">
    <source>
        <dbReference type="Proteomes" id="UP001626550"/>
    </source>
</evidence>
<gene>
    <name evidence="1" type="ORF">Ciccas_011568</name>
</gene>
<dbReference type="EMBL" id="JBJKFK010003466">
    <property type="protein sequence ID" value="KAL3309880.1"/>
    <property type="molecule type" value="Genomic_DNA"/>
</dbReference>
<organism evidence="1 2">
    <name type="scientific">Cichlidogyrus casuarinus</name>
    <dbReference type="NCBI Taxonomy" id="1844966"/>
    <lineage>
        <taxon>Eukaryota</taxon>
        <taxon>Metazoa</taxon>
        <taxon>Spiralia</taxon>
        <taxon>Lophotrochozoa</taxon>
        <taxon>Platyhelminthes</taxon>
        <taxon>Monogenea</taxon>
        <taxon>Monopisthocotylea</taxon>
        <taxon>Dactylogyridea</taxon>
        <taxon>Ancyrocephalidae</taxon>
        <taxon>Cichlidogyrus</taxon>
    </lineage>
</organism>
<accession>A0ABD2PRS0</accession>
<keyword evidence="2" id="KW-1185">Reference proteome</keyword>
<comment type="caution">
    <text evidence="1">The sequence shown here is derived from an EMBL/GenBank/DDBJ whole genome shotgun (WGS) entry which is preliminary data.</text>
</comment>